<dbReference type="AlphaFoldDB" id="A0A7W9ZCL4"/>
<comment type="caution">
    <text evidence="2">The sequence shown here is derived from an EMBL/GenBank/DDBJ whole genome shotgun (WGS) entry which is preliminary data.</text>
</comment>
<feature type="transmembrane region" description="Helical" evidence="1">
    <location>
        <begin position="6"/>
        <end position="29"/>
    </location>
</feature>
<dbReference type="Pfam" id="PF05437">
    <property type="entry name" value="AzlD"/>
    <property type="match status" value="1"/>
</dbReference>
<keyword evidence="3" id="KW-1185">Reference proteome</keyword>
<organism evidence="2 3">
    <name type="scientific">Novispirillum itersonii</name>
    <name type="common">Aquaspirillum itersonii</name>
    <dbReference type="NCBI Taxonomy" id="189"/>
    <lineage>
        <taxon>Bacteria</taxon>
        <taxon>Pseudomonadati</taxon>
        <taxon>Pseudomonadota</taxon>
        <taxon>Alphaproteobacteria</taxon>
        <taxon>Rhodospirillales</taxon>
        <taxon>Novispirillaceae</taxon>
        <taxon>Novispirillum</taxon>
    </lineage>
</organism>
<evidence type="ECO:0000313" key="2">
    <source>
        <dbReference type="EMBL" id="MBB6209006.1"/>
    </source>
</evidence>
<keyword evidence="1" id="KW-0812">Transmembrane</keyword>
<feature type="transmembrane region" description="Helical" evidence="1">
    <location>
        <begin position="41"/>
        <end position="64"/>
    </location>
</feature>
<dbReference type="InterPro" id="IPR008407">
    <property type="entry name" value="Brnchd-chn_aa_trnsp_AzlD"/>
</dbReference>
<sequence length="100" mass="10241">MSVDLMTLLTILAMGAGTYLVRAGGYFVIQRIQAGPFLTAWMKHVPGAIFVSLVIPAVVAGGPASWAGGAVTAGLAVLRMPFVVSLMAGVATVALLRTVI</sequence>
<protein>
    <submittedName>
        <fullName evidence="2">Putative membrane protein</fullName>
    </submittedName>
</protein>
<dbReference type="EMBL" id="JACIIX010000001">
    <property type="protein sequence ID" value="MBB6209006.1"/>
    <property type="molecule type" value="Genomic_DNA"/>
</dbReference>
<keyword evidence="1" id="KW-0472">Membrane</keyword>
<dbReference type="Proteomes" id="UP000544872">
    <property type="component" value="Unassembled WGS sequence"/>
</dbReference>
<keyword evidence="1" id="KW-1133">Transmembrane helix</keyword>
<proteinExistence type="predicted"/>
<accession>A0A7W9ZCL4</accession>
<name>A0A7W9ZCL4_NOVIT</name>
<evidence type="ECO:0000256" key="1">
    <source>
        <dbReference type="SAM" id="Phobius"/>
    </source>
</evidence>
<gene>
    <name evidence="2" type="ORF">FHS48_000387</name>
</gene>
<reference evidence="2 3" key="1">
    <citation type="submission" date="2020-08" db="EMBL/GenBank/DDBJ databases">
        <title>Genomic Encyclopedia of Type Strains, Phase IV (KMG-IV): sequencing the most valuable type-strain genomes for metagenomic binning, comparative biology and taxonomic classification.</title>
        <authorList>
            <person name="Goeker M."/>
        </authorList>
    </citation>
    <scope>NUCLEOTIDE SEQUENCE [LARGE SCALE GENOMIC DNA]</scope>
    <source>
        <strain evidence="2 3">DSM 11590</strain>
    </source>
</reference>
<feature type="transmembrane region" description="Helical" evidence="1">
    <location>
        <begin position="76"/>
        <end position="96"/>
    </location>
</feature>
<dbReference type="RefSeq" id="WP_184260743.1">
    <property type="nucleotide sequence ID" value="NZ_JACIIX010000001.1"/>
</dbReference>
<evidence type="ECO:0000313" key="3">
    <source>
        <dbReference type="Proteomes" id="UP000544872"/>
    </source>
</evidence>